<evidence type="ECO:0000313" key="3">
    <source>
        <dbReference type="EMBL" id="ADW19475.1"/>
    </source>
</evidence>
<reference evidence="3 4" key="1">
    <citation type="journal article" date="2011" name="Stand. Genomic Sci.">
        <title>Complete genome sequence of Desulfobulbus propionicus type strain (1pr3).</title>
        <authorList>
            <person name="Pagani I."/>
            <person name="Lapidus A."/>
            <person name="Nolan M."/>
            <person name="Lucas S."/>
            <person name="Hammon N."/>
            <person name="Deshpande S."/>
            <person name="Cheng J.F."/>
            <person name="Chertkov O."/>
            <person name="Davenport K."/>
            <person name="Tapia R."/>
            <person name="Han C."/>
            <person name="Goodwin L."/>
            <person name="Pitluck S."/>
            <person name="Liolios K."/>
            <person name="Mavromatis K."/>
            <person name="Ivanova N."/>
            <person name="Mikhailova N."/>
            <person name="Pati A."/>
            <person name="Chen A."/>
            <person name="Palaniappan K."/>
            <person name="Land M."/>
            <person name="Hauser L."/>
            <person name="Chang Y.J."/>
            <person name="Jeffries C.D."/>
            <person name="Detter J.C."/>
            <person name="Brambilla E."/>
            <person name="Kannan K.P."/>
            <person name="Djao O.D."/>
            <person name="Rohde M."/>
            <person name="Pukall R."/>
            <person name="Spring S."/>
            <person name="Goker M."/>
            <person name="Sikorski J."/>
            <person name="Woyke T."/>
            <person name="Bristow J."/>
            <person name="Eisen J.A."/>
            <person name="Markowitz V."/>
            <person name="Hugenholtz P."/>
            <person name="Kyrpides N.C."/>
            <person name="Klenk H.P."/>
        </authorList>
    </citation>
    <scope>NUCLEOTIDE SEQUENCE [LARGE SCALE GENOMIC DNA]</scope>
    <source>
        <strain evidence="4">ATCC 33891 / DSM 2032 / 1pr3</strain>
    </source>
</reference>
<dbReference type="AlphaFoldDB" id="A0A7U3YQ25"/>
<dbReference type="RefSeq" id="WP_015725999.1">
    <property type="nucleotide sequence ID" value="NC_014972.1"/>
</dbReference>
<evidence type="ECO:0000313" key="4">
    <source>
        <dbReference type="Proteomes" id="UP000006365"/>
    </source>
</evidence>
<organism evidence="3 4">
    <name type="scientific">Desulfobulbus propionicus (strain ATCC 33891 / DSM 2032 / VKM B-1956 / 1pr3)</name>
    <dbReference type="NCBI Taxonomy" id="577650"/>
    <lineage>
        <taxon>Bacteria</taxon>
        <taxon>Pseudomonadati</taxon>
        <taxon>Thermodesulfobacteriota</taxon>
        <taxon>Desulfobulbia</taxon>
        <taxon>Desulfobulbales</taxon>
        <taxon>Desulfobulbaceae</taxon>
        <taxon>Desulfobulbus</taxon>
    </lineage>
</organism>
<dbReference type="InterPro" id="IPR018961">
    <property type="entry name" value="DnaJ_homolog_subfam-C_membr-28"/>
</dbReference>
<keyword evidence="1" id="KW-0175">Coiled coil</keyword>
<proteinExistence type="predicted"/>
<accession>A0A7U3YQ25</accession>
<feature type="coiled-coil region" evidence="1">
    <location>
        <begin position="61"/>
        <end position="91"/>
    </location>
</feature>
<evidence type="ECO:0000259" key="2">
    <source>
        <dbReference type="Pfam" id="PF09350"/>
    </source>
</evidence>
<dbReference type="Pfam" id="PF09350">
    <property type="entry name" value="DJC28_CD"/>
    <property type="match status" value="1"/>
</dbReference>
<protein>
    <submittedName>
        <fullName evidence="3">DnaJ family protein</fullName>
    </submittedName>
</protein>
<dbReference type="PANTHER" id="PTHR39158">
    <property type="entry name" value="OS08G0560600 PROTEIN"/>
    <property type="match status" value="1"/>
</dbReference>
<dbReference type="KEGG" id="dpr:Despr_3349"/>
<sequence length="128" mass="14530">MLSVIQQIAERKIQQAMAEGTIPDLSHWKGKPLPPDDLAHVPADLRMGYRLLKNAGYVPEEVALQKEITRLEQLLDGCRDEKEKVRQLKKISCLKTKIECRMGRSVELGEDGPYYNRVVDRLSTGKKG</sequence>
<gene>
    <name evidence="3" type="ordered locus">Despr_3349</name>
</gene>
<name>A0A7U3YQ25_DESPD</name>
<dbReference type="Proteomes" id="UP000006365">
    <property type="component" value="Chromosome"/>
</dbReference>
<keyword evidence="4" id="KW-1185">Reference proteome</keyword>
<dbReference type="PANTHER" id="PTHR39158:SF1">
    <property type="entry name" value="DNAJ HOMOLOG SUBFAMILY C MEMBER 28"/>
    <property type="match status" value="1"/>
</dbReference>
<feature type="domain" description="DnaJ homologue subfamily C member 28 conserved" evidence="2">
    <location>
        <begin position="8"/>
        <end position="76"/>
    </location>
</feature>
<dbReference type="InterPro" id="IPR052573">
    <property type="entry name" value="DnaJ_C_subfamily_28"/>
</dbReference>
<evidence type="ECO:0000256" key="1">
    <source>
        <dbReference type="SAM" id="Coils"/>
    </source>
</evidence>
<dbReference type="EMBL" id="CP002364">
    <property type="protein sequence ID" value="ADW19475.1"/>
    <property type="molecule type" value="Genomic_DNA"/>
</dbReference>